<accession>A0A4E0RMH4</accession>
<dbReference type="AlphaFoldDB" id="A0A4E0RMH4"/>
<evidence type="ECO:0000313" key="2">
    <source>
        <dbReference type="Proteomes" id="UP000230066"/>
    </source>
</evidence>
<comment type="caution">
    <text evidence="1">The sequence shown here is derived from an EMBL/GenBank/DDBJ whole genome shotgun (WGS) entry which is preliminary data.</text>
</comment>
<proteinExistence type="predicted"/>
<dbReference type="EMBL" id="JXXN02000075">
    <property type="protein sequence ID" value="THD28773.1"/>
    <property type="molecule type" value="Genomic_DNA"/>
</dbReference>
<organism evidence="1 2">
    <name type="scientific">Fasciola hepatica</name>
    <name type="common">Liver fluke</name>
    <dbReference type="NCBI Taxonomy" id="6192"/>
    <lineage>
        <taxon>Eukaryota</taxon>
        <taxon>Metazoa</taxon>
        <taxon>Spiralia</taxon>
        <taxon>Lophotrochozoa</taxon>
        <taxon>Platyhelminthes</taxon>
        <taxon>Trematoda</taxon>
        <taxon>Digenea</taxon>
        <taxon>Plagiorchiida</taxon>
        <taxon>Echinostomata</taxon>
        <taxon>Echinostomatoidea</taxon>
        <taxon>Fasciolidae</taxon>
        <taxon>Fasciola</taxon>
    </lineage>
</organism>
<keyword evidence="2" id="KW-1185">Reference proteome</keyword>
<reference evidence="1" key="1">
    <citation type="submission" date="2019-03" db="EMBL/GenBank/DDBJ databases">
        <title>Improved annotation for the trematode Fasciola hepatica.</title>
        <authorList>
            <person name="Choi Y.-J."/>
            <person name="Martin J."/>
            <person name="Mitreva M."/>
        </authorList>
    </citation>
    <scope>NUCLEOTIDE SEQUENCE [LARGE SCALE GENOMIC DNA]</scope>
</reference>
<sequence length="82" mass="9265">MFYARFVSDDNDDDDGCDADCIDNVVAVRHMYGNHPDYLLRECDVLDFDPETSTITVIVRVAEKTLMCSAADPEDVDLIWTS</sequence>
<evidence type="ECO:0000313" key="1">
    <source>
        <dbReference type="EMBL" id="THD28773.1"/>
    </source>
</evidence>
<gene>
    <name evidence="1" type="ORF">D915_000404</name>
</gene>
<name>A0A4E0RMH4_FASHE</name>
<protein>
    <submittedName>
        <fullName evidence="1">Uncharacterized protein</fullName>
    </submittedName>
</protein>
<dbReference type="Proteomes" id="UP000230066">
    <property type="component" value="Unassembled WGS sequence"/>
</dbReference>